<name>A0ABR8MNN0_9BACL</name>
<feature type="compositionally biased region" description="Polar residues" evidence="1">
    <location>
        <begin position="63"/>
        <end position="86"/>
    </location>
</feature>
<gene>
    <name evidence="2" type="ORF">H8B09_02535</name>
</gene>
<dbReference type="Proteomes" id="UP000609346">
    <property type="component" value="Unassembled WGS sequence"/>
</dbReference>
<evidence type="ECO:0000313" key="3">
    <source>
        <dbReference type="Proteomes" id="UP000609346"/>
    </source>
</evidence>
<accession>A0ABR8MNN0</accession>
<feature type="compositionally biased region" description="Low complexity" evidence="1">
    <location>
        <begin position="102"/>
        <end position="113"/>
    </location>
</feature>
<evidence type="ECO:0000256" key="1">
    <source>
        <dbReference type="SAM" id="MobiDB-lite"/>
    </source>
</evidence>
<proteinExistence type="predicted"/>
<dbReference type="RefSeq" id="WP_191201896.1">
    <property type="nucleotide sequence ID" value="NZ_JACXZA010000001.1"/>
</dbReference>
<protein>
    <submittedName>
        <fullName evidence="2">Uncharacterized protein</fullName>
    </submittedName>
</protein>
<organism evidence="2 3">
    <name type="scientific">Paenibacillus terricola</name>
    <dbReference type="NCBI Taxonomy" id="2763503"/>
    <lineage>
        <taxon>Bacteria</taxon>
        <taxon>Bacillati</taxon>
        <taxon>Bacillota</taxon>
        <taxon>Bacilli</taxon>
        <taxon>Bacillales</taxon>
        <taxon>Paenibacillaceae</taxon>
        <taxon>Paenibacillus</taxon>
    </lineage>
</organism>
<comment type="caution">
    <text evidence="2">The sequence shown here is derived from an EMBL/GenBank/DDBJ whole genome shotgun (WGS) entry which is preliminary data.</text>
</comment>
<keyword evidence="3" id="KW-1185">Reference proteome</keyword>
<reference evidence="2 3" key="1">
    <citation type="submission" date="2020-09" db="EMBL/GenBank/DDBJ databases">
        <title>Paenibacillus sp. strain PR3 16S rRNA gene Genome sequencing and assembly.</title>
        <authorList>
            <person name="Kim J."/>
        </authorList>
    </citation>
    <scope>NUCLEOTIDE SEQUENCE [LARGE SCALE GENOMIC DNA]</scope>
    <source>
        <strain evidence="2 3">PR3</strain>
    </source>
</reference>
<sequence length="184" mass="20121">MIPTNNGQQTHLFQVEILVEGETNAKAMEHLLHVLNNGGFPDFRVLSGSAMGRLIDSMREQHQNGQLNAAQSAPEAQTHTGTTSPATAKVRSNAGNTSNRKSVQPPSSTVSSTSPFASIAAQFREFMEQNKLIRLKINKGLGVSLSIPGRIINVDEATELLTVYHVDEKQVYTFKLNEIDDFSV</sequence>
<evidence type="ECO:0000313" key="2">
    <source>
        <dbReference type="EMBL" id="MBD3917615.1"/>
    </source>
</evidence>
<dbReference type="EMBL" id="JACXZA010000001">
    <property type="protein sequence ID" value="MBD3917615.1"/>
    <property type="molecule type" value="Genomic_DNA"/>
</dbReference>
<feature type="region of interest" description="Disordered" evidence="1">
    <location>
        <begin position="62"/>
        <end position="113"/>
    </location>
</feature>